<proteinExistence type="inferred from homology"/>
<dbReference type="GO" id="GO:0008033">
    <property type="term" value="P:tRNA processing"/>
    <property type="evidence" value="ECO:0007669"/>
    <property type="project" value="UniProtKB-KW"/>
</dbReference>
<dbReference type="InterPro" id="IPR017945">
    <property type="entry name" value="DHBP_synth_RibB-like_a/b_dom"/>
</dbReference>
<evidence type="ECO:0000313" key="13">
    <source>
        <dbReference type="EMBL" id="VEU70245.1"/>
    </source>
</evidence>
<sequence length="155" mass="17737">MKYNFEEIIICTTDTVLGIGGPVKKETLDTIYFLKKRPHSKKIMILVGSIEQARSFKEWNLEADELAKKVWPGSNSIIVNDQGFRMPDQKLLIDYLLVNGPLYMTSCNLSGEKPLELEMAKKVFPNVSHFYNFGKMSNVPSKIYNLDTNEVIKRS</sequence>
<keyword evidence="4" id="KW-0963">Cytoplasm</keyword>
<dbReference type="GO" id="GO:0006450">
    <property type="term" value="P:regulation of translational fidelity"/>
    <property type="evidence" value="ECO:0007669"/>
    <property type="project" value="TreeGrafter"/>
</dbReference>
<evidence type="ECO:0000256" key="1">
    <source>
        <dbReference type="ARBA" id="ARBA00004496"/>
    </source>
</evidence>
<evidence type="ECO:0000256" key="3">
    <source>
        <dbReference type="ARBA" id="ARBA00012584"/>
    </source>
</evidence>
<gene>
    <name evidence="13" type="ORF">NCTC10194_00247</name>
</gene>
<dbReference type="InterPro" id="IPR050156">
    <property type="entry name" value="TC-AMP_synthase_SUA5"/>
</dbReference>
<reference evidence="13 14" key="1">
    <citation type="submission" date="2019-01" db="EMBL/GenBank/DDBJ databases">
        <authorList>
            <consortium name="Pathogen Informatics"/>
        </authorList>
    </citation>
    <scope>NUCLEOTIDE SEQUENCE [LARGE SCALE GENOMIC DNA]</scope>
    <source>
        <strain evidence="13 14">NCTC10194</strain>
    </source>
</reference>
<dbReference type="GO" id="GO:0005524">
    <property type="term" value="F:ATP binding"/>
    <property type="evidence" value="ECO:0007669"/>
    <property type="project" value="UniProtKB-KW"/>
</dbReference>
<dbReference type="EMBL" id="LR215024">
    <property type="protein sequence ID" value="VEU70245.1"/>
    <property type="molecule type" value="Genomic_DNA"/>
</dbReference>
<keyword evidence="7" id="KW-0548">Nucleotidyltransferase</keyword>
<name>A0A449AUS5_9BACT</name>
<dbReference type="GO" id="GO:0061710">
    <property type="term" value="F:L-threonylcarbamoyladenylate synthase"/>
    <property type="evidence" value="ECO:0007669"/>
    <property type="project" value="UniProtKB-EC"/>
</dbReference>
<dbReference type="KEGG" id="mgly:NCTC10194_00247"/>
<comment type="catalytic activity">
    <reaction evidence="11">
        <text>L-threonine + hydrogencarbonate + ATP = L-threonylcarbamoyladenylate + diphosphate + H2O</text>
        <dbReference type="Rhea" id="RHEA:36407"/>
        <dbReference type="ChEBI" id="CHEBI:15377"/>
        <dbReference type="ChEBI" id="CHEBI:17544"/>
        <dbReference type="ChEBI" id="CHEBI:30616"/>
        <dbReference type="ChEBI" id="CHEBI:33019"/>
        <dbReference type="ChEBI" id="CHEBI:57926"/>
        <dbReference type="ChEBI" id="CHEBI:73682"/>
        <dbReference type="EC" id="2.7.7.87"/>
    </reaction>
</comment>
<dbReference type="EC" id="2.7.7.87" evidence="3"/>
<evidence type="ECO:0000256" key="8">
    <source>
        <dbReference type="ARBA" id="ARBA00022741"/>
    </source>
</evidence>
<keyword evidence="5" id="KW-0808">Transferase</keyword>
<comment type="similarity">
    <text evidence="2">Belongs to the SUA5 family.</text>
</comment>
<dbReference type="PROSITE" id="PS51163">
    <property type="entry name" value="YRDC"/>
    <property type="match status" value="1"/>
</dbReference>
<dbReference type="AlphaFoldDB" id="A0A449AUS5"/>
<dbReference type="RefSeq" id="WP_027333651.1">
    <property type="nucleotide sequence ID" value="NZ_LR215024.1"/>
</dbReference>
<keyword evidence="9" id="KW-0067">ATP-binding</keyword>
<keyword evidence="6" id="KW-0819">tRNA processing</keyword>
<dbReference type="SUPFAM" id="SSF55821">
    <property type="entry name" value="YrdC/RibB"/>
    <property type="match status" value="1"/>
</dbReference>
<evidence type="ECO:0000256" key="6">
    <source>
        <dbReference type="ARBA" id="ARBA00022694"/>
    </source>
</evidence>
<keyword evidence="14" id="KW-1185">Reference proteome</keyword>
<comment type="subcellular location">
    <subcellularLocation>
        <location evidence="1">Cytoplasm</location>
    </subcellularLocation>
</comment>
<feature type="domain" description="YrdC-like" evidence="12">
    <location>
        <begin position="1"/>
        <end position="155"/>
    </location>
</feature>
<evidence type="ECO:0000256" key="4">
    <source>
        <dbReference type="ARBA" id="ARBA00022490"/>
    </source>
</evidence>
<organism evidence="13 14">
    <name type="scientific">Mycoplasmopsis glycophila</name>
    <dbReference type="NCBI Taxonomy" id="171285"/>
    <lineage>
        <taxon>Bacteria</taxon>
        <taxon>Bacillati</taxon>
        <taxon>Mycoplasmatota</taxon>
        <taxon>Mycoplasmoidales</taxon>
        <taxon>Metamycoplasmataceae</taxon>
        <taxon>Mycoplasmopsis</taxon>
    </lineage>
</organism>
<dbReference type="GO" id="GO:0000049">
    <property type="term" value="F:tRNA binding"/>
    <property type="evidence" value="ECO:0007669"/>
    <property type="project" value="TreeGrafter"/>
</dbReference>
<accession>A0A449AUS5</accession>
<dbReference type="InterPro" id="IPR006070">
    <property type="entry name" value="Sua5-like_dom"/>
</dbReference>
<dbReference type="GO" id="GO:0005737">
    <property type="term" value="C:cytoplasm"/>
    <property type="evidence" value="ECO:0007669"/>
    <property type="project" value="UniProtKB-SubCell"/>
</dbReference>
<keyword evidence="8" id="KW-0547">Nucleotide-binding</keyword>
<protein>
    <recommendedName>
        <fullName evidence="10">L-threonylcarbamoyladenylate synthase</fullName>
        <ecNumber evidence="3">2.7.7.87</ecNumber>
    </recommendedName>
    <alternativeName>
        <fullName evidence="10">L-threonylcarbamoyladenylate synthase</fullName>
    </alternativeName>
</protein>
<evidence type="ECO:0000256" key="2">
    <source>
        <dbReference type="ARBA" id="ARBA00007663"/>
    </source>
</evidence>
<dbReference type="PANTHER" id="PTHR17490:SF16">
    <property type="entry name" value="THREONYLCARBAMOYL-AMP SYNTHASE"/>
    <property type="match status" value="1"/>
</dbReference>
<evidence type="ECO:0000256" key="7">
    <source>
        <dbReference type="ARBA" id="ARBA00022695"/>
    </source>
</evidence>
<evidence type="ECO:0000256" key="9">
    <source>
        <dbReference type="ARBA" id="ARBA00022840"/>
    </source>
</evidence>
<evidence type="ECO:0000259" key="12">
    <source>
        <dbReference type="PROSITE" id="PS51163"/>
    </source>
</evidence>
<evidence type="ECO:0000313" key="14">
    <source>
        <dbReference type="Proteomes" id="UP000290815"/>
    </source>
</evidence>
<dbReference type="Proteomes" id="UP000290815">
    <property type="component" value="Chromosome"/>
</dbReference>
<evidence type="ECO:0000256" key="5">
    <source>
        <dbReference type="ARBA" id="ARBA00022679"/>
    </source>
</evidence>
<evidence type="ECO:0000256" key="10">
    <source>
        <dbReference type="ARBA" id="ARBA00029774"/>
    </source>
</evidence>
<dbReference type="Pfam" id="PF01300">
    <property type="entry name" value="Sua5_yciO_yrdC"/>
    <property type="match status" value="1"/>
</dbReference>
<dbReference type="PANTHER" id="PTHR17490">
    <property type="entry name" value="SUA5"/>
    <property type="match status" value="1"/>
</dbReference>
<dbReference type="Gene3D" id="3.90.870.10">
    <property type="entry name" value="DHBP synthase"/>
    <property type="match status" value="1"/>
</dbReference>
<dbReference type="GO" id="GO:0003725">
    <property type="term" value="F:double-stranded RNA binding"/>
    <property type="evidence" value="ECO:0007669"/>
    <property type="project" value="InterPro"/>
</dbReference>
<evidence type="ECO:0000256" key="11">
    <source>
        <dbReference type="ARBA" id="ARBA00048366"/>
    </source>
</evidence>